<protein>
    <submittedName>
        <fullName evidence="1">Uncharacterized protein</fullName>
    </submittedName>
</protein>
<keyword evidence="2" id="KW-1185">Reference proteome</keyword>
<name>A0ACB9ZZK6_CATRO</name>
<organism evidence="1 2">
    <name type="scientific">Catharanthus roseus</name>
    <name type="common">Madagascar periwinkle</name>
    <name type="synonym">Vinca rosea</name>
    <dbReference type="NCBI Taxonomy" id="4058"/>
    <lineage>
        <taxon>Eukaryota</taxon>
        <taxon>Viridiplantae</taxon>
        <taxon>Streptophyta</taxon>
        <taxon>Embryophyta</taxon>
        <taxon>Tracheophyta</taxon>
        <taxon>Spermatophyta</taxon>
        <taxon>Magnoliopsida</taxon>
        <taxon>eudicotyledons</taxon>
        <taxon>Gunneridae</taxon>
        <taxon>Pentapetalae</taxon>
        <taxon>asterids</taxon>
        <taxon>lamiids</taxon>
        <taxon>Gentianales</taxon>
        <taxon>Apocynaceae</taxon>
        <taxon>Rauvolfioideae</taxon>
        <taxon>Vinceae</taxon>
        <taxon>Catharanthinae</taxon>
        <taxon>Catharanthus</taxon>
    </lineage>
</organism>
<sequence length="185" mass="20679">MRFGSHTPLHQLVYFNSNLEIVNVREYNNWIEQVTCLGIRIIAPDLLSSDSTTPFSYRGRSTVEGLAQSVFMLTSHHALRWVGHLVESQEGLETKVGLRADLLLWNRALVRCLTGINYETPELGSDDLILGSGLCMWKSTIALHVLLNSGIEAALMCLDSLRLPNCVQTRHFSAERHANTQPSCS</sequence>
<reference evidence="2" key="1">
    <citation type="journal article" date="2023" name="Nat. Plants">
        <title>Single-cell RNA sequencing provides a high-resolution roadmap for understanding the multicellular compartmentation of specialized metabolism.</title>
        <authorList>
            <person name="Sun S."/>
            <person name="Shen X."/>
            <person name="Li Y."/>
            <person name="Li Y."/>
            <person name="Wang S."/>
            <person name="Li R."/>
            <person name="Zhang H."/>
            <person name="Shen G."/>
            <person name="Guo B."/>
            <person name="Wei J."/>
            <person name="Xu J."/>
            <person name="St-Pierre B."/>
            <person name="Chen S."/>
            <person name="Sun C."/>
        </authorList>
    </citation>
    <scope>NUCLEOTIDE SEQUENCE [LARGE SCALE GENOMIC DNA]</scope>
</reference>
<evidence type="ECO:0000313" key="1">
    <source>
        <dbReference type="EMBL" id="KAI5653268.1"/>
    </source>
</evidence>
<gene>
    <name evidence="1" type="ORF">M9H77_30455</name>
</gene>
<comment type="caution">
    <text evidence="1">The sequence shown here is derived from an EMBL/GenBank/DDBJ whole genome shotgun (WGS) entry which is preliminary data.</text>
</comment>
<accession>A0ACB9ZZK6</accession>
<dbReference type="Proteomes" id="UP001060085">
    <property type="component" value="Linkage Group LG07"/>
</dbReference>
<proteinExistence type="predicted"/>
<dbReference type="EMBL" id="CM044707">
    <property type="protein sequence ID" value="KAI5653268.1"/>
    <property type="molecule type" value="Genomic_DNA"/>
</dbReference>
<evidence type="ECO:0000313" key="2">
    <source>
        <dbReference type="Proteomes" id="UP001060085"/>
    </source>
</evidence>